<name>A0A1Y6IS22_9VIBR</name>
<dbReference type="SMART" id="SM00283">
    <property type="entry name" value="MA"/>
    <property type="match status" value="1"/>
</dbReference>
<dbReference type="Pfam" id="PF00672">
    <property type="entry name" value="HAMP"/>
    <property type="match status" value="1"/>
</dbReference>
<evidence type="ECO:0000256" key="7">
    <source>
        <dbReference type="ARBA" id="ARBA00023136"/>
    </source>
</evidence>
<feature type="transmembrane region" description="Helical" evidence="12">
    <location>
        <begin position="196"/>
        <end position="218"/>
    </location>
</feature>
<dbReference type="Gene3D" id="1.10.287.950">
    <property type="entry name" value="Methyl-accepting chemotaxis protein"/>
    <property type="match status" value="1"/>
</dbReference>
<dbReference type="PANTHER" id="PTHR32089:SF39">
    <property type="entry name" value="METHYL-ACCEPTING CHEMOTAXIS PROTEIN HLYB"/>
    <property type="match status" value="1"/>
</dbReference>
<feature type="coiled-coil region" evidence="11">
    <location>
        <begin position="347"/>
        <end position="374"/>
    </location>
</feature>
<dbReference type="CDD" id="cd06225">
    <property type="entry name" value="HAMP"/>
    <property type="match status" value="1"/>
</dbReference>
<dbReference type="FunFam" id="1.10.287.950:FF:000001">
    <property type="entry name" value="Methyl-accepting chemotaxis sensory transducer"/>
    <property type="match status" value="1"/>
</dbReference>
<dbReference type="Pfam" id="PF02203">
    <property type="entry name" value="TarH"/>
    <property type="match status" value="1"/>
</dbReference>
<reference evidence="16 17" key="1">
    <citation type="submission" date="2017-05" db="EMBL/GenBank/DDBJ databases">
        <authorList>
            <person name="Song R."/>
            <person name="Chenine A.L."/>
            <person name="Ruprecht R.M."/>
        </authorList>
    </citation>
    <scope>NUCLEOTIDE SEQUENCE [LARGE SCALE GENOMIC DNA]</scope>
    <source>
        <strain evidence="16 17">CECT 7927</strain>
    </source>
</reference>
<feature type="domain" description="HAMP" evidence="14">
    <location>
        <begin position="218"/>
        <end position="271"/>
    </location>
</feature>
<dbReference type="PROSITE" id="PS50885">
    <property type="entry name" value="HAMP"/>
    <property type="match status" value="1"/>
</dbReference>
<evidence type="ECO:0000256" key="12">
    <source>
        <dbReference type="SAM" id="Phobius"/>
    </source>
</evidence>
<dbReference type="PROSITE" id="PS50111">
    <property type="entry name" value="CHEMOTAXIS_TRANSDUC_2"/>
    <property type="match status" value="1"/>
</dbReference>
<keyword evidence="3" id="KW-0488">Methylation</keyword>
<dbReference type="Proteomes" id="UP001283366">
    <property type="component" value="Unassembled WGS sequence"/>
</dbReference>
<dbReference type="SMART" id="SM00304">
    <property type="entry name" value="HAMP"/>
    <property type="match status" value="1"/>
</dbReference>
<evidence type="ECO:0000313" key="17">
    <source>
        <dbReference type="Proteomes" id="UP000196125"/>
    </source>
</evidence>
<feature type="domain" description="Methyl-accepting transducer" evidence="13">
    <location>
        <begin position="276"/>
        <end position="512"/>
    </location>
</feature>
<organism evidence="16 17">
    <name type="scientific">Vibrio mangrovi</name>
    <dbReference type="NCBI Taxonomy" id="474394"/>
    <lineage>
        <taxon>Bacteria</taxon>
        <taxon>Pseudomonadati</taxon>
        <taxon>Pseudomonadota</taxon>
        <taxon>Gammaproteobacteria</taxon>
        <taxon>Vibrionales</taxon>
        <taxon>Vibrionaceae</taxon>
        <taxon>Vibrio</taxon>
    </lineage>
</organism>
<keyword evidence="7 12" id="KW-0472">Membrane</keyword>
<evidence type="ECO:0000256" key="8">
    <source>
        <dbReference type="ARBA" id="ARBA00023224"/>
    </source>
</evidence>
<gene>
    <name evidence="16" type="primary">pctB_2</name>
    <name evidence="15" type="ORF">SBX37_13685</name>
    <name evidence="16" type="ORF">VIM7927_00527</name>
</gene>
<keyword evidence="6 12" id="KW-1133">Transmembrane helix</keyword>
<dbReference type="RefSeq" id="WP_087479339.1">
    <property type="nucleotide sequence ID" value="NZ_AP024883.1"/>
</dbReference>
<dbReference type="GO" id="GO:0007165">
    <property type="term" value="P:signal transduction"/>
    <property type="evidence" value="ECO:0007669"/>
    <property type="project" value="UniProtKB-KW"/>
</dbReference>
<dbReference type="GO" id="GO:0006935">
    <property type="term" value="P:chemotaxis"/>
    <property type="evidence" value="ECO:0007669"/>
    <property type="project" value="UniProtKB-KW"/>
</dbReference>
<keyword evidence="8 10" id="KW-0807">Transducer</keyword>
<keyword evidence="2" id="KW-1003">Cell membrane</keyword>
<dbReference type="Proteomes" id="UP000196125">
    <property type="component" value="Unassembled WGS sequence"/>
</dbReference>
<evidence type="ECO:0000259" key="14">
    <source>
        <dbReference type="PROSITE" id="PS50885"/>
    </source>
</evidence>
<dbReference type="OrthoDB" id="2489132at2"/>
<evidence type="ECO:0000256" key="3">
    <source>
        <dbReference type="ARBA" id="ARBA00022481"/>
    </source>
</evidence>
<feature type="transmembrane region" description="Helical" evidence="12">
    <location>
        <begin position="12"/>
        <end position="31"/>
    </location>
</feature>
<accession>A0A1Y6IS22</accession>
<dbReference type="GO" id="GO:0005886">
    <property type="term" value="C:plasma membrane"/>
    <property type="evidence" value="ECO:0007669"/>
    <property type="project" value="UniProtKB-SubCell"/>
</dbReference>
<dbReference type="InterPro" id="IPR004089">
    <property type="entry name" value="MCPsignal_dom"/>
</dbReference>
<dbReference type="EMBL" id="JAWRCO010000001">
    <property type="protein sequence ID" value="MDW6003904.1"/>
    <property type="molecule type" value="Genomic_DNA"/>
</dbReference>
<evidence type="ECO:0000259" key="13">
    <source>
        <dbReference type="PROSITE" id="PS50111"/>
    </source>
</evidence>
<evidence type="ECO:0000313" key="18">
    <source>
        <dbReference type="Proteomes" id="UP001283366"/>
    </source>
</evidence>
<comment type="subcellular location">
    <subcellularLocation>
        <location evidence="1">Cell membrane</location>
        <topology evidence="1">Multi-pass membrane protein</topology>
    </subcellularLocation>
</comment>
<evidence type="ECO:0000256" key="4">
    <source>
        <dbReference type="ARBA" id="ARBA00022500"/>
    </source>
</evidence>
<evidence type="ECO:0000256" key="6">
    <source>
        <dbReference type="ARBA" id="ARBA00022989"/>
    </source>
</evidence>
<proteinExistence type="inferred from homology"/>
<dbReference type="AlphaFoldDB" id="A0A1Y6IS22"/>
<dbReference type="CDD" id="cd11386">
    <property type="entry name" value="MCP_signal"/>
    <property type="match status" value="1"/>
</dbReference>
<evidence type="ECO:0000313" key="16">
    <source>
        <dbReference type="EMBL" id="SMR99302.1"/>
    </source>
</evidence>
<keyword evidence="18" id="KW-1185">Reference proteome</keyword>
<evidence type="ECO:0000256" key="10">
    <source>
        <dbReference type="PROSITE-ProRule" id="PRU00284"/>
    </source>
</evidence>
<dbReference type="Pfam" id="PF00015">
    <property type="entry name" value="MCPsignal"/>
    <property type="match status" value="1"/>
</dbReference>
<comment type="similarity">
    <text evidence="9">Belongs to the methyl-accepting chemotaxis (MCP) protein family.</text>
</comment>
<evidence type="ECO:0000256" key="11">
    <source>
        <dbReference type="SAM" id="Coils"/>
    </source>
</evidence>
<dbReference type="InterPro" id="IPR003122">
    <property type="entry name" value="Tar_rcpt_lig-bd"/>
</dbReference>
<evidence type="ECO:0000256" key="9">
    <source>
        <dbReference type="ARBA" id="ARBA00029447"/>
    </source>
</evidence>
<evidence type="ECO:0000256" key="5">
    <source>
        <dbReference type="ARBA" id="ARBA00022692"/>
    </source>
</evidence>
<protein>
    <submittedName>
        <fullName evidence="15 16">Methyl-accepting chemotaxis protein</fullName>
    </submittedName>
</protein>
<keyword evidence="4" id="KW-0145">Chemotaxis</keyword>
<keyword evidence="5 12" id="KW-0812">Transmembrane</keyword>
<dbReference type="InterPro" id="IPR003660">
    <property type="entry name" value="HAMP_dom"/>
</dbReference>
<evidence type="ECO:0000313" key="15">
    <source>
        <dbReference type="EMBL" id="MDW6003904.1"/>
    </source>
</evidence>
<dbReference type="EMBL" id="FXXI01000001">
    <property type="protein sequence ID" value="SMR99302.1"/>
    <property type="molecule type" value="Genomic_DNA"/>
</dbReference>
<keyword evidence="11" id="KW-0175">Coiled coil</keyword>
<dbReference type="SUPFAM" id="SSF58104">
    <property type="entry name" value="Methyl-accepting chemotaxis protein (MCP) signaling domain"/>
    <property type="match status" value="1"/>
</dbReference>
<evidence type="ECO:0000256" key="1">
    <source>
        <dbReference type="ARBA" id="ARBA00004651"/>
    </source>
</evidence>
<dbReference type="PANTHER" id="PTHR32089">
    <property type="entry name" value="METHYL-ACCEPTING CHEMOTAXIS PROTEIN MCPB"/>
    <property type="match status" value="1"/>
</dbReference>
<sequence>MFQNRLTLKLRLIIAVAIPCIALVLVGINSLHKMANIQHQSEQLYVNTAEPLRAMAEASSRIPRMRVGIDMMLMQDTSLKDKKSIQKRVEEAHQEDIPEMRQAMQLAVDTQVDPALKRDALKLQKDYEDMITQALNPLLDALGQNDLEAARDIYKTRYVGYYNTTRKASNKLLDALLTQAQKHNQTGVDTYSQAQMMMIITIALSLLASIIVSTWIVIQLRKRVDSLKNSITYAADNLALHTRINLSGQDEISQIAESFNRFIEKIHTSMRALSDSARELAETAQDVAQQSKLTHNNCTRQSERIIQVATAITEMGSTVSEIAANAAGAAETAHQATQQTSESNQIVMRSQQEIEALTETLDQSSEVVQSLSHQVEDISTILDTIRGISEQTNLLALNAAIEAARAGEQGRGFAVVADEVRNLATRSAASTDEIQEVIERLRNESARAVSAMELGKDKSQIVVEHAMATSHSLQEISHHIHQLNDQNTQNAAATEEQSSVVAELGENIEDINLLTNETTTLSDKMTDASHHLHNVSRQLDELVKYFDLGKQ</sequence>
<reference evidence="15 18" key="2">
    <citation type="submission" date="2023-11" db="EMBL/GenBank/DDBJ databases">
        <title>Plant-associative lifestyle of Vibrio porteresiae and its evolutionary dynamics.</title>
        <authorList>
            <person name="Rameshkumar N."/>
            <person name="Kirti K."/>
        </authorList>
    </citation>
    <scope>NUCLEOTIDE SEQUENCE [LARGE SCALE GENOMIC DNA]</scope>
    <source>
        <strain evidence="15 18">MSSRF38</strain>
    </source>
</reference>
<evidence type="ECO:0000256" key="2">
    <source>
        <dbReference type="ARBA" id="ARBA00022475"/>
    </source>
</evidence>